<organism evidence="1 2">
    <name type="scientific">Paractinoplanes ovalisporus</name>
    <dbReference type="NCBI Taxonomy" id="2810368"/>
    <lineage>
        <taxon>Bacteria</taxon>
        <taxon>Bacillati</taxon>
        <taxon>Actinomycetota</taxon>
        <taxon>Actinomycetes</taxon>
        <taxon>Micromonosporales</taxon>
        <taxon>Micromonosporaceae</taxon>
        <taxon>Paractinoplanes</taxon>
    </lineage>
</organism>
<sequence length="60" mass="6647">MTALGLSHWMEPRDAIIKAAVSGVVTAAWDSRTSRKRPGDIALLQHYLQFLPTNPSRSRA</sequence>
<evidence type="ECO:0000313" key="2">
    <source>
        <dbReference type="Proteomes" id="UP000632138"/>
    </source>
</evidence>
<dbReference type="EMBL" id="JAENHP010000014">
    <property type="protein sequence ID" value="MBM2620447.1"/>
    <property type="molecule type" value="Genomic_DNA"/>
</dbReference>
<name>A0ABS2AKR8_9ACTN</name>
<protein>
    <submittedName>
        <fullName evidence="1">Uncharacterized protein</fullName>
    </submittedName>
</protein>
<dbReference type="RefSeq" id="WP_203380423.1">
    <property type="nucleotide sequence ID" value="NZ_JAENHP010000014.1"/>
</dbReference>
<gene>
    <name evidence="1" type="ORF">JIG36_33550</name>
</gene>
<dbReference type="Proteomes" id="UP000632138">
    <property type="component" value="Unassembled WGS sequence"/>
</dbReference>
<comment type="caution">
    <text evidence="1">The sequence shown here is derived from an EMBL/GenBank/DDBJ whole genome shotgun (WGS) entry which is preliminary data.</text>
</comment>
<keyword evidence="2" id="KW-1185">Reference proteome</keyword>
<accession>A0ABS2AKR8</accession>
<evidence type="ECO:0000313" key="1">
    <source>
        <dbReference type="EMBL" id="MBM2620447.1"/>
    </source>
</evidence>
<reference evidence="1 2" key="1">
    <citation type="submission" date="2021-01" db="EMBL/GenBank/DDBJ databases">
        <title>Actinoplanes sp. nov. LDG1-06 isolated from lichen.</title>
        <authorList>
            <person name="Saeng-In P."/>
            <person name="Phongsopitanun W."/>
            <person name="Kanchanasin P."/>
            <person name="Yuki M."/>
            <person name="Kudo T."/>
            <person name="Ohkuma M."/>
            <person name="Tanasupawat S."/>
        </authorList>
    </citation>
    <scope>NUCLEOTIDE SEQUENCE [LARGE SCALE GENOMIC DNA]</scope>
    <source>
        <strain evidence="1 2">LDG1-06</strain>
    </source>
</reference>
<proteinExistence type="predicted"/>